<dbReference type="EMBL" id="MU839842">
    <property type="protein sequence ID" value="KAK1751522.1"/>
    <property type="molecule type" value="Genomic_DNA"/>
</dbReference>
<evidence type="ECO:0000256" key="1">
    <source>
        <dbReference type="SAM" id="SignalP"/>
    </source>
</evidence>
<comment type="caution">
    <text evidence="2">The sequence shown here is derived from an EMBL/GenBank/DDBJ whole genome shotgun (WGS) entry which is preliminary data.</text>
</comment>
<organism evidence="2 3">
    <name type="scientific">Echria macrotheca</name>
    <dbReference type="NCBI Taxonomy" id="438768"/>
    <lineage>
        <taxon>Eukaryota</taxon>
        <taxon>Fungi</taxon>
        <taxon>Dikarya</taxon>
        <taxon>Ascomycota</taxon>
        <taxon>Pezizomycotina</taxon>
        <taxon>Sordariomycetes</taxon>
        <taxon>Sordariomycetidae</taxon>
        <taxon>Sordariales</taxon>
        <taxon>Schizotheciaceae</taxon>
        <taxon>Echria</taxon>
    </lineage>
</organism>
<evidence type="ECO:0000313" key="3">
    <source>
        <dbReference type="Proteomes" id="UP001239445"/>
    </source>
</evidence>
<feature type="chain" id="PRO_5042468998" description="AA1-like domain-containing protein" evidence="1">
    <location>
        <begin position="18"/>
        <end position="151"/>
    </location>
</feature>
<reference evidence="2" key="1">
    <citation type="submission" date="2023-06" db="EMBL/GenBank/DDBJ databases">
        <title>Genome-scale phylogeny and comparative genomics of the fungal order Sordariales.</title>
        <authorList>
            <consortium name="Lawrence Berkeley National Laboratory"/>
            <person name="Hensen N."/>
            <person name="Bonometti L."/>
            <person name="Westerberg I."/>
            <person name="Brannstrom I.O."/>
            <person name="Guillou S."/>
            <person name="Cros-Aarteil S."/>
            <person name="Calhoun S."/>
            <person name="Haridas S."/>
            <person name="Kuo A."/>
            <person name="Mondo S."/>
            <person name="Pangilinan J."/>
            <person name="Riley R."/>
            <person name="Labutti K."/>
            <person name="Andreopoulos B."/>
            <person name="Lipzen A."/>
            <person name="Chen C."/>
            <person name="Yanf M."/>
            <person name="Daum C."/>
            <person name="Ng V."/>
            <person name="Clum A."/>
            <person name="Steindorff A."/>
            <person name="Ohm R."/>
            <person name="Martin F."/>
            <person name="Silar P."/>
            <person name="Natvig D."/>
            <person name="Lalanne C."/>
            <person name="Gautier V."/>
            <person name="Ament-Velasquez S.L."/>
            <person name="Kruys A."/>
            <person name="Hutchinson M.I."/>
            <person name="Powell A.J."/>
            <person name="Barry K."/>
            <person name="Miller A.N."/>
            <person name="Grigoriev I.V."/>
            <person name="Debuchy R."/>
            <person name="Gladieux P."/>
            <person name="Thoren M.H."/>
            <person name="Johannesson H."/>
        </authorList>
    </citation>
    <scope>NUCLEOTIDE SEQUENCE</scope>
    <source>
        <strain evidence="2">PSN4</strain>
    </source>
</reference>
<dbReference type="AlphaFoldDB" id="A0AAJ0B7B8"/>
<proteinExistence type="predicted"/>
<feature type="signal peptide" evidence="1">
    <location>
        <begin position="1"/>
        <end position="17"/>
    </location>
</feature>
<evidence type="ECO:0000313" key="2">
    <source>
        <dbReference type="EMBL" id="KAK1751522.1"/>
    </source>
</evidence>
<accession>A0AAJ0B7B8</accession>
<name>A0AAJ0B7B8_9PEZI</name>
<keyword evidence="1" id="KW-0732">Signal</keyword>
<dbReference type="Proteomes" id="UP001239445">
    <property type="component" value="Unassembled WGS sequence"/>
</dbReference>
<evidence type="ECO:0008006" key="4">
    <source>
        <dbReference type="Google" id="ProtNLM"/>
    </source>
</evidence>
<protein>
    <recommendedName>
        <fullName evidence="4">AA1-like domain-containing protein</fullName>
    </recommendedName>
</protein>
<keyword evidence="3" id="KW-1185">Reference proteome</keyword>
<gene>
    <name evidence="2" type="ORF">QBC47DRAFT_434700</name>
</gene>
<sequence length="151" mass="16247">MLSALLILPSLLLGVIASPLVPRDDAPDCAHFPAPPFWFIEHFESNTTDSVGSNGTLKFELINGLSQAITFVSCSLQVNYRCVVSGISSDPDLVIDLAVRASWLTITLDRTLHCSSWDQDVGGTVVCKQANDFDRLDAQLVELAPDSSGSP</sequence>